<dbReference type="RefSeq" id="WP_163444919.1">
    <property type="nucleotide sequence ID" value="NZ_CP097867.1"/>
</dbReference>
<gene>
    <name evidence="1" type="ORF">V3467_09450</name>
    <name evidence="2" type="ORF">V3467_12230</name>
</gene>
<name>A0ABW8PHK1_9FLAO</name>
<accession>A0ABW8PHK1</accession>
<evidence type="ECO:0000313" key="3">
    <source>
        <dbReference type="Proteomes" id="UP001621713"/>
    </source>
</evidence>
<dbReference type="EMBL" id="JAZHOJ010000018">
    <property type="protein sequence ID" value="MFK7004071.1"/>
    <property type="molecule type" value="Genomic_DNA"/>
</dbReference>
<proteinExistence type="predicted"/>
<organism evidence="1 3">
    <name type="scientific">Flavobacterium covae</name>
    <dbReference type="NCBI Taxonomy" id="2906076"/>
    <lineage>
        <taxon>Bacteria</taxon>
        <taxon>Pseudomonadati</taxon>
        <taxon>Bacteroidota</taxon>
        <taxon>Flavobacteriia</taxon>
        <taxon>Flavobacteriales</taxon>
        <taxon>Flavobacteriaceae</taxon>
        <taxon>Flavobacterium</taxon>
    </lineage>
</organism>
<evidence type="ECO:0000313" key="1">
    <source>
        <dbReference type="EMBL" id="MFK7004071.1"/>
    </source>
</evidence>
<protein>
    <submittedName>
        <fullName evidence="1">Uncharacterized protein</fullName>
    </submittedName>
</protein>
<evidence type="ECO:0000313" key="2">
    <source>
        <dbReference type="EMBL" id="MFK7004613.1"/>
    </source>
</evidence>
<sequence>MIKTIFKNWKTTSAGVVSIVSGVLLFVNDKTKTIEALTAVLAGIGLIFSQDAEK</sequence>
<keyword evidence="3" id="KW-1185">Reference proteome</keyword>
<comment type="caution">
    <text evidence="1">The sequence shown here is derived from an EMBL/GenBank/DDBJ whole genome shotgun (WGS) entry which is preliminary data.</text>
</comment>
<dbReference type="EMBL" id="JAZHOJ010000031">
    <property type="protein sequence ID" value="MFK7004613.1"/>
    <property type="molecule type" value="Genomic_DNA"/>
</dbReference>
<reference evidence="1 3" key="1">
    <citation type="submission" date="2024-02" db="EMBL/GenBank/DDBJ databases">
        <title>Comparative Genomic Analysis of Flavobacterium Species Causing Columnaris Disease of Freshwater Fish in Thailand: Insights into Virulence and Resistance Mechanisms.</title>
        <authorList>
            <person name="Nguyen D."/>
            <person name="Chokmangmeepisarn P."/>
            <person name="Khianchaikhan K."/>
            <person name="Morishita M."/>
            <person name="Bunnoy A."/>
            <person name="Rodkhum C."/>
        </authorList>
    </citation>
    <scope>NUCLEOTIDE SEQUENCE [LARGE SCALE GENOMIC DNA]</scope>
    <source>
        <strain evidence="1 3">PCBSB2203</strain>
    </source>
</reference>
<dbReference type="Proteomes" id="UP001621713">
    <property type="component" value="Unassembled WGS sequence"/>
</dbReference>